<protein>
    <submittedName>
        <fullName evidence="1">Uncharacterized protein</fullName>
    </submittedName>
</protein>
<accession>A0AA42C952</accession>
<evidence type="ECO:0000313" key="1">
    <source>
        <dbReference type="EMBL" id="MCW0483496.1"/>
    </source>
</evidence>
<dbReference type="RefSeq" id="WP_282592097.1">
    <property type="nucleotide sequence ID" value="NZ_JAPAAF010000017.1"/>
</dbReference>
<dbReference type="AlphaFoldDB" id="A0AA42C952"/>
<name>A0AA42C952_9BACT</name>
<dbReference type="EMBL" id="JAPAAF010000017">
    <property type="protein sequence ID" value="MCW0483496.1"/>
    <property type="molecule type" value="Genomic_DNA"/>
</dbReference>
<dbReference type="Proteomes" id="UP001163821">
    <property type="component" value="Unassembled WGS sequence"/>
</dbReference>
<gene>
    <name evidence="1" type="ORF">N2K84_12200</name>
</gene>
<sequence>MQPSDLLKDRILKQRIQALNEVKNYLILNSTGNGSGHDLEALENLIHLVDLETDLKELLENLPFITVDLDGIFRTGKDE</sequence>
<keyword evidence="2" id="KW-1185">Reference proteome</keyword>
<evidence type="ECO:0000313" key="2">
    <source>
        <dbReference type="Proteomes" id="UP001163821"/>
    </source>
</evidence>
<organism evidence="1 2">
    <name type="scientific">Gaoshiqia sediminis</name>
    <dbReference type="NCBI Taxonomy" id="2986998"/>
    <lineage>
        <taxon>Bacteria</taxon>
        <taxon>Pseudomonadati</taxon>
        <taxon>Bacteroidota</taxon>
        <taxon>Bacteroidia</taxon>
        <taxon>Marinilabiliales</taxon>
        <taxon>Prolixibacteraceae</taxon>
        <taxon>Gaoshiqia</taxon>
    </lineage>
</organism>
<comment type="caution">
    <text evidence="1">The sequence shown here is derived from an EMBL/GenBank/DDBJ whole genome shotgun (WGS) entry which is preliminary data.</text>
</comment>
<proteinExistence type="predicted"/>
<reference evidence="1" key="1">
    <citation type="submission" date="2022-10" db="EMBL/GenBank/DDBJ databases">
        <title>Gaoshiqiia sediminis gen. nov., sp. nov., isolated from coastal sediment.</title>
        <authorList>
            <person name="Yu W.X."/>
            <person name="Mu D.S."/>
            <person name="Du J.Z."/>
            <person name="Liang Y.Q."/>
        </authorList>
    </citation>
    <scope>NUCLEOTIDE SEQUENCE</scope>
    <source>
        <strain evidence="1">A06</strain>
    </source>
</reference>